<dbReference type="CDD" id="cd00063">
    <property type="entry name" value="FN3"/>
    <property type="match status" value="1"/>
</dbReference>
<dbReference type="Gene3D" id="2.60.40.10">
    <property type="entry name" value="Immunoglobulins"/>
    <property type="match status" value="1"/>
</dbReference>
<dbReference type="InterPro" id="IPR013783">
    <property type="entry name" value="Ig-like_fold"/>
</dbReference>
<dbReference type="AlphaFoldDB" id="X6PB71"/>
<proteinExistence type="predicted"/>
<evidence type="ECO:0000256" key="1">
    <source>
        <dbReference type="SAM" id="MobiDB-lite"/>
    </source>
</evidence>
<feature type="transmembrane region" description="Helical" evidence="2">
    <location>
        <begin position="590"/>
        <end position="614"/>
    </location>
</feature>
<reference evidence="3 4" key="1">
    <citation type="journal article" date="2013" name="Curr. Biol.">
        <title>The Genome of the Foraminiferan Reticulomyxa filosa.</title>
        <authorList>
            <person name="Glockner G."/>
            <person name="Hulsmann N."/>
            <person name="Schleicher M."/>
            <person name="Noegel A.A."/>
            <person name="Eichinger L."/>
            <person name="Gallinger C."/>
            <person name="Pawlowski J."/>
            <person name="Sierra R."/>
            <person name="Euteneuer U."/>
            <person name="Pillet L."/>
            <person name="Moustafa A."/>
            <person name="Platzer M."/>
            <person name="Groth M."/>
            <person name="Szafranski K."/>
            <person name="Schliwa M."/>
        </authorList>
    </citation>
    <scope>NUCLEOTIDE SEQUENCE [LARGE SCALE GENOMIC DNA]</scope>
</reference>
<keyword evidence="2" id="KW-0812">Transmembrane</keyword>
<comment type="caution">
    <text evidence="3">The sequence shown here is derived from an EMBL/GenBank/DDBJ whole genome shotgun (WGS) entry which is preliminary data.</text>
</comment>
<keyword evidence="2" id="KW-0472">Membrane</keyword>
<sequence length="734" mass="82788">MYDRVSYRTPTYYFVLTSTNSAFLQISLTSLWDSSYLALNAYISNNETQPNSENAQWRILDIDTHNINGTNMLVITPDDPHYVPNTFVYYIGVHAESKQNGNSRGELQYQIFATSNRIILTEGYPLVCLLFFVCIHIHINVWLANVDIENVVCYLINYFAEGIYYSFDVVNNDANQVKNTSLEINVVSNYVEDVFTVVVTNTELTDVTACTASNHCPSVQCDTSKTCSKFQATRGMPVRVQPSDLVYCHRHANTICTYLISVFLNEYSSPISHEHSDVIEMTTTVSSSSETATVIVFEGGDVYGDFTPTLHSDDSYYDYYQTHIAKGIDHVQVSVDLCYAYDLDSGHSLFTEAVSNSLYVMLYLSETHYYPDQTNYQVQVADKSIINYDGVPKDRTYYFGVTWFCVCAIHFEMKEQGNGCDVVTEEPIPGSIIVTSMKKGKATVNWERATIKSIYQSDVKIEKYVLYFARADDSPFNMERVCGLEGLLTWNECTHQSTTSRSCYINLNATNSKQNITGLEPSAKYTFNIVVYARVKVQLSNTTNYETKSVAVPYNAYSVIISNFDSNVDTDTTTTRISKHTDTTQELPGWIIFGIVIGAFAVIAICVVAIVLFVRTKQLEKEMKALETLHMEDVPLSAIQKSLRGKGVTDSDNESSVGEKKENVKEKQVGLQNPKKYHQLISMSCTLSFDIFFDQSIFACTYNIVFSNPLFYGENVAICACFIQISNNNFISLF</sequence>
<feature type="compositionally biased region" description="Basic and acidic residues" evidence="1">
    <location>
        <begin position="657"/>
        <end position="668"/>
    </location>
</feature>
<evidence type="ECO:0000313" key="4">
    <source>
        <dbReference type="Proteomes" id="UP000023152"/>
    </source>
</evidence>
<dbReference type="EMBL" id="ASPP01002186">
    <property type="protein sequence ID" value="ETO34882.1"/>
    <property type="molecule type" value="Genomic_DNA"/>
</dbReference>
<protein>
    <submittedName>
        <fullName evidence="3">Uncharacterized protein</fullName>
    </submittedName>
</protein>
<accession>X6PB71</accession>
<keyword evidence="4" id="KW-1185">Reference proteome</keyword>
<feature type="region of interest" description="Disordered" evidence="1">
    <location>
        <begin position="645"/>
        <end position="669"/>
    </location>
</feature>
<gene>
    <name evidence="3" type="ORF">RFI_02205</name>
</gene>
<keyword evidence="2" id="KW-1133">Transmembrane helix</keyword>
<dbReference type="Proteomes" id="UP000023152">
    <property type="component" value="Unassembled WGS sequence"/>
</dbReference>
<organism evidence="3 4">
    <name type="scientific">Reticulomyxa filosa</name>
    <dbReference type="NCBI Taxonomy" id="46433"/>
    <lineage>
        <taxon>Eukaryota</taxon>
        <taxon>Sar</taxon>
        <taxon>Rhizaria</taxon>
        <taxon>Retaria</taxon>
        <taxon>Foraminifera</taxon>
        <taxon>Monothalamids</taxon>
        <taxon>Reticulomyxidae</taxon>
        <taxon>Reticulomyxa</taxon>
    </lineage>
</organism>
<name>X6PB71_RETFI</name>
<evidence type="ECO:0000313" key="3">
    <source>
        <dbReference type="EMBL" id="ETO34882.1"/>
    </source>
</evidence>
<evidence type="ECO:0000256" key="2">
    <source>
        <dbReference type="SAM" id="Phobius"/>
    </source>
</evidence>
<dbReference type="InterPro" id="IPR003961">
    <property type="entry name" value="FN3_dom"/>
</dbReference>